<gene>
    <name evidence="8" type="primary">yhdG_0</name>
    <name evidence="8" type="ORF">g.23188</name>
</gene>
<dbReference type="GO" id="GO:0015171">
    <property type="term" value="F:amino acid transmembrane transporter activity"/>
    <property type="evidence" value="ECO:0007669"/>
    <property type="project" value="TreeGrafter"/>
</dbReference>
<dbReference type="Gene3D" id="1.20.1740.10">
    <property type="entry name" value="Amino acid/polyamine transporter I"/>
    <property type="match status" value="1"/>
</dbReference>
<feature type="transmembrane region" description="Helical" evidence="7">
    <location>
        <begin position="486"/>
        <end position="504"/>
    </location>
</feature>
<feature type="transmembrane region" description="Helical" evidence="7">
    <location>
        <begin position="134"/>
        <end position="158"/>
    </location>
</feature>
<dbReference type="PANTHER" id="PTHR43243:SF4">
    <property type="entry name" value="CATIONIC AMINO ACID TRANSPORTER 4"/>
    <property type="match status" value="1"/>
</dbReference>
<proteinExistence type="inferred from homology"/>
<keyword evidence="6 7" id="KW-0472">Membrane</keyword>
<dbReference type="InterPro" id="IPR002293">
    <property type="entry name" value="AA/rel_permease1"/>
</dbReference>
<protein>
    <submittedName>
        <fullName evidence="8">Putative amino acid permease YhdG</fullName>
    </submittedName>
</protein>
<feature type="transmembrane region" description="Helical" evidence="7">
    <location>
        <begin position="91"/>
        <end position="113"/>
    </location>
</feature>
<keyword evidence="3" id="KW-0813">Transport</keyword>
<name>A0A1D1XU21_9ARAE</name>
<dbReference type="PANTHER" id="PTHR43243">
    <property type="entry name" value="INNER MEMBRANE TRANSPORTER YGJI-RELATED"/>
    <property type="match status" value="1"/>
</dbReference>
<comment type="subcellular location">
    <subcellularLocation>
        <location evidence="1">Membrane</location>
        <topology evidence="1">Multi-pass membrane protein</topology>
    </subcellularLocation>
</comment>
<dbReference type="PIRSF" id="PIRSF006060">
    <property type="entry name" value="AA_transporter"/>
    <property type="match status" value="1"/>
</dbReference>
<evidence type="ECO:0000256" key="6">
    <source>
        <dbReference type="ARBA" id="ARBA00023136"/>
    </source>
</evidence>
<comment type="similarity">
    <text evidence="2">Belongs to the amino acid-polyamine-organocation (APC) superfamily. Cationic amino acid transporter (CAT) (TC 2.A.3.3) family.</text>
</comment>
<evidence type="ECO:0000256" key="5">
    <source>
        <dbReference type="ARBA" id="ARBA00022989"/>
    </source>
</evidence>
<evidence type="ECO:0000256" key="7">
    <source>
        <dbReference type="SAM" id="Phobius"/>
    </source>
</evidence>
<dbReference type="Pfam" id="PF13520">
    <property type="entry name" value="AA_permease_2"/>
    <property type="match status" value="1"/>
</dbReference>
<keyword evidence="5 7" id="KW-1133">Transmembrane helix</keyword>
<feature type="transmembrane region" description="Helical" evidence="7">
    <location>
        <begin position="61"/>
        <end position="85"/>
    </location>
</feature>
<accession>A0A1D1XU21</accession>
<dbReference type="AlphaFoldDB" id="A0A1D1XU21"/>
<sequence length="557" mass="60143">MSNLNVTTPPKTYEFLTSGAARTEGETTWQYNLRKLLTIKSLTSLEIDQKKSLLKRCLGPLDLTMVGIGGTIGAGIFVLTGQAAANHAGPAVVISYLISSFASVFAALSYAELASMIPISGSAYTYAYATMGELMAWIVGWDLILEYLVSTAAVAVGWSSYLVHFIQDAFSKTLSPTYTQSPFIFNSDTSSFESVPGTYFNVPAFAVIVFLMILLVLGIKESSWFNTSIVAFKIFVIILFVIAAAPSVKTENYQPFVPKNEGSFSKFGVSGIFSGASVVFFAYIGFDAVTTVAQESKNPSRDLPIGILGSLLISTILYVAVCLVMTGVVSYTELNTAAPIAVAIRATGMRWLAIIVDLGAIAGLTSVILVMMMSQPRIFYTMAKDGLFPAMATKVHPRFKTPYITTVATGVVASLGAAFLPIDVLADLTSVGTLFAFFLVNVGVMILRIKAPHIPRGFRVPGGPFFVPITGAAMNLLLLATCTKHSIERLFIWMAIGLIIYALYGRRHSKANNANNTIERVVEVFEQHKNEIVTEVKEVIEATATEVTEIIKTSDVV</sequence>
<reference evidence="8" key="1">
    <citation type="submission" date="2015-07" db="EMBL/GenBank/DDBJ databases">
        <title>Transcriptome Assembly of Anthurium amnicola.</title>
        <authorList>
            <person name="Suzuki J."/>
        </authorList>
    </citation>
    <scope>NUCLEOTIDE SEQUENCE</scope>
</reference>
<evidence type="ECO:0000256" key="2">
    <source>
        <dbReference type="ARBA" id="ARBA00008572"/>
    </source>
</evidence>
<evidence type="ECO:0000256" key="1">
    <source>
        <dbReference type="ARBA" id="ARBA00004141"/>
    </source>
</evidence>
<feature type="transmembrane region" description="Helical" evidence="7">
    <location>
        <begin position="428"/>
        <end position="449"/>
    </location>
</feature>
<organism evidence="8">
    <name type="scientific">Anthurium amnicola</name>
    <dbReference type="NCBI Taxonomy" id="1678845"/>
    <lineage>
        <taxon>Eukaryota</taxon>
        <taxon>Viridiplantae</taxon>
        <taxon>Streptophyta</taxon>
        <taxon>Embryophyta</taxon>
        <taxon>Tracheophyta</taxon>
        <taxon>Spermatophyta</taxon>
        <taxon>Magnoliopsida</taxon>
        <taxon>Liliopsida</taxon>
        <taxon>Araceae</taxon>
        <taxon>Pothoideae</taxon>
        <taxon>Potheae</taxon>
        <taxon>Anthurium</taxon>
    </lineage>
</organism>
<evidence type="ECO:0000256" key="4">
    <source>
        <dbReference type="ARBA" id="ARBA00022692"/>
    </source>
</evidence>
<feature type="transmembrane region" description="Helical" evidence="7">
    <location>
        <begin position="307"/>
        <end position="331"/>
    </location>
</feature>
<keyword evidence="4 7" id="KW-0812">Transmembrane</keyword>
<feature type="non-terminal residue" evidence="8">
    <location>
        <position position="557"/>
    </location>
</feature>
<feature type="transmembrane region" description="Helical" evidence="7">
    <location>
        <begin position="403"/>
        <end position="422"/>
    </location>
</feature>
<evidence type="ECO:0000313" key="8">
    <source>
        <dbReference type="EMBL" id="JAT45885.1"/>
    </source>
</evidence>
<dbReference type="GO" id="GO:0016020">
    <property type="term" value="C:membrane"/>
    <property type="evidence" value="ECO:0007669"/>
    <property type="project" value="UniProtKB-SubCell"/>
</dbReference>
<feature type="transmembrane region" description="Helical" evidence="7">
    <location>
        <begin position="351"/>
        <end position="372"/>
    </location>
</feature>
<feature type="transmembrane region" description="Helical" evidence="7">
    <location>
        <begin position="267"/>
        <end position="286"/>
    </location>
</feature>
<evidence type="ECO:0000256" key="3">
    <source>
        <dbReference type="ARBA" id="ARBA00022448"/>
    </source>
</evidence>
<dbReference type="EMBL" id="GDJX01022051">
    <property type="protein sequence ID" value="JAT45885.1"/>
    <property type="molecule type" value="Transcribed_RNA"/>
</dbReference>
<feature type="transmembrane region" description="Helical" evidence="7">
    <location>
        <begin position="229"/>
        <end position="247"/>
    </location>
</feature>
<feature type="transmembrane region" description="Helical" evidence="7">
    <location>
        <begin position="461"/>
        <end position="480"/>
    </location>
</feature>
<feature type="transmembrane region" description="Helical" evidence="7">
    <location>
        <begin position="198"/>
        <end position="217"/>
    </location>
</feature>